<accession>X1C5K7</accession>
<evidence type="ECO:0000313" key="1">
    <source>
        <dbReference type="EMBL" id="GAG91688.1"/>
    </source>
</evidence>
<protein>
    <submittedName>
        <fullName evidence="1">Uncharacterized protein</fullName>
    </submittedName>
</protein>
<feature type="non-terminal residue" evidence="1">
    <location>
        <position position="1"/>
    </location>
</feature>
<dbReference type="AlphaFoldDB" id="X1C5K7"/>
<dbReference type="EMBL" id="BART01022032">
    <property type="protein sequence ID" value="GAG91688.1"/>
    <property type="molecule type" value="Genomic_DNA"/>
</dbReference>
<comment type="caution">
    <text evidence="1">The sequence shown here is derived from an EMBL/GenBank/DDBJ whole genome shotgun (WGS) entry which is preliminary data.</text>
</comment>
<gene>
    <name evidence="1" type="ORF">S01H4_40458</name>
</gene>
<sequence>VNEFGADKLGHYTTDKKEFYVVDYTEKTNSARSVEVLDTIPTDIDPLLVRNPLPLNITTTIFKPQCFMEGGIELKQCEGVMYLTTNTPESWVIFIEIKDCKPSNASKYHKEIKEKIITNVELFRTKGIIPKNKVVYAIASFPRKDKTNFHNQLIKAPEKKQIRDKYKVMIKGANEITIKNKNSIK</sequence>
<proteinExistence type="predicted"/>
<organism evidence="1">
    <name type="scientific">marine sediment metagenome</name>
    <dbReference type="NCBI Taxonomy" id="412755"/>
    <lineage>
        <taxon>unclassified sequences</taxon>
        <taxon>metagenomes</taxon>
        <taxon>ecological metagenomes</taxon>
    </lineage>
</organism>
<name>X1C5K7_9ZZZZ</name>
<reference evidence="1" key="1">
    <citation type="journal article" date="2014" name="Front. Microbiol.">
        <title>High frequency of phylogenetically diverse reductive dehalogenase-homologous genes in deep subseafloor sedimentary metagenomes.</title>
        <authorList>
            <person name="Kawai M."/>
            <person name="Futagami T."/>
            <person name="Toyoda A."/>
            <person name="Takaki Y."/>
            <person name="Nishi S."/>
            <person name="Hori S."/>
            <person name="Arai W."/>
            <person name="Tsubouchi T."/>
            <person name="Morono Y."/>
            <person name="Uchiyama I."/>
            <person name="Ito T."/>
            <person name="Fujiyama A."/>
            <person name="Inagaki F."/>
            <person name="Takami H."/>
        </authorList>
    </citation>
    <scope>NUCLEOTIDE SEQUENCE</scope>
    <source>
        <strain evidence="1">Expedition CK06-06</strain>
    </source>
</reference>